<dbReference type="Gene3D" id="1.10.287.130">
    <property type="match status" value="1"/>
</dbReference>
<evidence type="ECO:0000313" key="14">
    <source>
        <dbReference type="Proteomes" id="UP000094622"/>
    </source>
</evidence>
<dbReference type="PANTHER" id="PTHR45436:SF5">
    <property type="entry name" value="SENSOR HISTIDINE KINASE TRCS"/>
    <property type="match status" value="1"/>
</dbReference>
<evidence type="ECO:0000313" key="13">
    <source>
        <dbReference type="EMBL" id="ODN68672.1"/>
    </source>
</evidence>
<keyword evidence="4" id="KW-0597">Phosphoprotein</keyword>
<dbReference type="GO" id="GO:0016020">
    <property type="term" value="C:membrane"/>
    <property type="evidence" value="ECO:0007669"/>
    <property type="project" value="UniProtKB-SubCell"/>
</dbReference>
<sequence>MKAPGAPLGSILARRIAFFAILAMIVQLAVVVSDYYWNDDELSRLFVERETEGLAAGLGNGSFRLPDRYAGRYGAPGRGYAARVRASDGPVLFSSCDHECEEHFLPLDLRPPTFWLRTITPGKPLTLAGGRSFTVDGHAVLVEVVTLGDPDDVVSDVLLHEIVDHMIVPMGLLLLLVLGGTLLSVRQALMPVRAAALAADAIDPLDQRSKLPTEGMPREIAHLADAVNRAFARIGELMRSQRLLTSGIAHEVRTPLAAVQLELGHIDHPRARKAEADIEELARFVQQLTALARLESFDHAAFTPVDLGDLATEVVETLAPWVYDSGHSLALEVSASRSVPAVAPLLKDAVRNLVENAVRHAAARRAIVVRVTAAVIEVEDDGAAGDGVVARASPATATTGGLGIGLRIVQRIALLHRARFAAAPTATGFLARLEFGDAPGDVAPQQKIASDARDHSGSA</sequence>
<evidence type="ECO:0000259" key="11">
    <source>
        <dbReference type="PROSITE" id="PS50109"/>
    </source>
</evidence>
<dbReference type="Pfam" id="PF02518">
    <property type="entry name" value="HATPase_c"/>
    <property type="match status" value="1"/>
</dbReference>
<keyword evidence="5 13" id="KW-0808">Transferase</keyword>
<protein>
    <recommendedName>
        <fullName evidence="3">histidine kinase</fullName>
        <ecNumber evidence="3">2.7.13.3</ecNumber>
    </recommendedName>
</protein>
<keyword evidence="8 10" id="KW-1133">Transmembrane helix</keyword>
<dbReference type="InterPro" id="IPR036097">
    <property type="entry name" value="HisK_dim/P_sf"/>
</dbReference>
<evidence type="ECO:0000259" key="12">
    <source>
        <dbReference type="PROSITE" id="PS50885"/>
    </source>
</evidence>
<keyword evidence="6 10" id="KW-0812">Transmembrane</keyword>
<reference evidence="13 14" key="1">
    <citation type="submission" date="2016-07" db="EMBL/GenBank/DDBJ databases">
        <title>Draft Genome Sequence of Methylobrevis pamukkalensis PK2.</title>
        <authorList>
            <person name="Vasilenko O.V."/>
            <person name="Doronina N.V."/>
            <person name="Shmareva M.N."/>
            <person name="Tarlachkov S.V."/>
            <person name="Mustakhimov I."/>
            <person name="Trotsenko Y.A."/>
        </authorList>
    </citation>
    <scope>NUCLEOTIDE SEQUENCE [LARGE SCALE GENOMIC DNA]</scope>
    <source>
        <strain evidence="13 14">PK2</strain>
    </source>
</reference>
<keyword evidence="10" id="KW-0472">Membrane</keyword>
<dbReference type="SMART" id="SM00388">
    <property type="entry name" value="HisKA"/>
    <property type="match status" value="1"/>
</dbReference>
<dbReference type="AlphaFoldDB" id="A0A1E3GX89"/>
<dbReference type="InterPro" id="IPR003661">
    <property type="entry name" value="HisK_dim/P_dom"/>
</dbReference>
<accession>A0A1E3GX89</accession>
<dbReference type="EC" id="2.7.13.3" evidence="3"/>
<gene>
    <name evidence="13" type="primary">qseC</name>
    <name evidence="13" type="ORF">A6302_04027</name>
</gene>
<keyword evidence="14" id="KW-1185">Reference proteome</keyword>
<evidence type="ECO:0000256" key="7">
    <source>
        <dbReference type="ARBA" id="ARBA00022777"/>
    </source>
</evidence>
<dbReference type="SUPFAM" id="SSF47384">
    <property type="entry name" value="Homodimeric domain of signal transducing histidine kinase"/>
    <property type="match status" value="1"/>
</dbReference>
<evidence type="ECO:0000256" key="10">
    <source>
        <dbReference type="SAM" id="Phobius"/>
    </source>
</evidence>
<dbReference type="SUPFAM" id="SSF55874">
    <property type="entry name" value="ATPase domain of HSP90 chaperone/DNA topoisomerase II/histidine kinase"/>
    <property type="match status" value="1"/>
</dbReference>
<dbReference type="InterPro" id="IPR003660">
    <property type="entry name" value="HAMP_dom"/>
</dbReference>
<dbReference type="SMART" id="SM00387">
    <property type="entry name" value="HATPase_c"/>
    <property type="match status" value="1"/>
</dbReference>
<evidence type="ECO:0000256" key="4">
    <source>
        <dbReference type="ARBA" id="ARBA00022553"/>
    </source>
</evidence>
<comment type="caution">
    <text evidence="13">The sequence shown here is derived from an EMBL/GenBank/DDBJ whole genome shotgun (WGS) entry which is preliminary data.</text>
</comment>
<dbReference type="Proteomes" id="UP000094622">
    <property type="component" value="Unassembled WGS sequence"/>
</dbReference>
<dbReference type="PROSITE" id="PS50109">
    <property type="entry name" value="HIS_KIN"/>
    <property type="match status" value="1"/>
</dbReference>
<feature type="transmembrane region" description="Helical" evidence="10">
    <location>
        <begin position="12"/>
        <end position="37"/>
    </location>
</feature>
<keyword evidence="9" id="KW-0902">Two-component regulatory system</keyword>
<keyword evidence="7" id="KW-0418">Kinase</keyword>
<comment type="catalytic activity">
    <reaction evidence="1">
        <text>ATP + protein L-histidine = ADP + protein N-phospho-L-histidine.</text>
        <dbReference type="EC" id="2.7.13.3"/>
    </reaction>
</comment>
<feature type="domain" description="Histidine kinase" evidence="11">
    <location>
        <begin position="247"/>
        <end position="439"/>
    </location>
</feature>
<evidence type="ECO:0000256" key="5">
    <source>
        <dbReference type="ARBA" id="ARBA00022679"/>
    </source>
</evidence>
<dbReference type="Gene3D" id="3.30.565.10">
    <property type="entry name" value="Histidine kinase-like ATPase, C-terminal domain"/>
    <property type="match status" value="1"/>
</dbReference>
<dbReference type="GO" id="GO:0000155">
    <property type="term" value="F:phosphorelay sensor kinase activity"/>
    <property type="evidence" value="ECO:0007669"/>
    <property type="project" value="InterPro"/>
</dbReference>
<evidence type="ECO:0000256" key="6">
    <source>
        <dbReference type="ARBA" id="ARBA00022692"/>
    </source>
</evidence>
<evidence type="ECO:0000256" key="8">
    <source>
        <dbReference type="ARBA" id="ARBA00022989"/>
    </source>
</evidence>
<dbReference type="RefSeq" id="WP_069308214.1">
    <property type="nucleotide sequence ID" value="NZ_MCRJ01000146.1"/>
</dbReference>
<evidence type="ECO:0000256" key="1">
    <source>
        <dbReference type="ARBA" id="ARBA00000085"/>
    </source>
</evidence>
<dbReference type="InterPro" id="IPR003594">
    <property type="entry name" value="HATPase_dom"/>
</dbReference>
<dbReference type="CDD" id="cd00082">
    <property type="entry name" value="HisKA"/>
    <property type="match status" value="1"/>
</dbReference>
<evidence type="ECO:0000256" key="9">
    <source>
        <dbReference type="ARBA" id="ARBA00023012"/>
    </source>
</evidence>
<dbReference type="EMBL" id="MCRJ01000146">
    <property type="protein sequence ID" value="ODN68672.1"/>
    <property type="molecule type" value="Genomic_DNA"/>
</dbReference>
<dbReference type="InterPro" id="IPR036890">
    <property type="entry name" value="HATPase_C_sf"/>
</dbReference>
<feature type="transmembrane region" description="Helical" evidence="10">
    <location>
        <begin position="166"/>
        <end position="185"/>
    </location>
</feature>
<feature type="domain" description="HAMP" evidence="12">
    <location>
        <begin position="186"/>
        <end position="239"/>
    </location>
</feature>
<name>A0A1E3GX89_9HYPH</name>
<evidence type="ECO:0000256" key="3">
    <source>
        <dbReference type="ARBA" id="ARBA00012438"/>
    </source>
</evidence>
<proteinExistence type="predicted"/>
<dbReference type="PANTHER" id="PTHR45436">
    <property type="entry name" value="SENSOR HISTIDINE KINASE YKOH"/>
    <property type="match status" value="1"/>
</dbReference>
<dbReference type="InterPro" id="IPR050428">
    <property type="entry name" value="TCS_sensor_his_kinase"/>
</dbReference>
<dbReference type="PATRIC" id="fig|1439726.3.peg.4254"/>
<evidence type="ECO:0000256" key="2">
    <source>
        <dbReference type="ARBA" id="ARBA00004370"/>
    </source>
</evidence>
<organism evidence="13 14">
    <name type="scientific">Methylobrevis pamukkalensis</name>
    <dbReference type="NCBI Taxonomy" id="1439726"/>
    <lineage>
        <taxon>Bacteria</taxon>
        <taxon>Pseudomonadati</taxon>
        <taxon>Pseudomonadota</taxon>
        <taxon>Alphaproteobacteria</taxon>
        <taxon>Hyphomicrobiales</taxon>
        <taxon>Pleomorphomonadaceae</taxon>
        <taxon>Methylobrevis</taxon>
    </lineage>
</organism>
<dbReference type="OrthoDB" id="9809329at2"/>
<dbReference type="PROSITE" id="PS50885">
    <property type="entry name" value="HAMP"/>
    <property type="match status" value="1"/>
</dbReference>
<dbReference type="InterPro" id="IPR005467">
    <property type="entry name" value="His_kinase_dom"/>
</dbReference>
<comment type="subcellular location">
    <subcellularLocation>
        <location evidence="2">Membrane</location>
    </subcellularLocation>
</comment>